<gene>
    <name evidence="1" type="ORF">SAMN05660313_03035</name>
</gene>
<dbReference type="Proteomes" id="UP000183257">
    <property type="component" value="Unassembled WGS sequence"/>
</dbReference>
<dbReference type="RefSeq" id="WP_139254332.1">
    <property type="nucleotide sequence ID" value="NZ_FPIY01000005.1"/>
</dbReference>
<evidence type="ECO:0000313" key="2">
    <source>
        <dbReference type="Proteomes" id="UP000183257"/>
    </source>
</evidence>
<dbReference type="STRING" id="76595.SAMN05660313_03035"/>
<keyword evidence="2" id="KW-1185">Reference proteome</keyword>
<dbReference type="EMBL" id="FPIY01000005">
    <property type="protein sequence ID" value="SFW64160.1"/>
    <property type="molecule type" value="Genomic_DNA"/>
</dbReference>
<organism evidence="1 2">
    <name type="scientific">Cellulophaga fucicola</name>
    <dbReference type="NCBI Taxonomy" id="76595"/>
    <lineage>
        <taxon>Bacteria</taxon>
        <taxon>Pseudomonadati</taxon>
        <taxon>Bacteroidota</taxon>
        <taxon>Flavobacteriia</taxon>
        <taxon>Flavobacteriales</taxon>
        <taxon>Flavobacteriaceae</taxon>
        <taxon>Cellulophaga</taxon>
    </lineage>
</organism>
<proteinExistence type="predicted"/>
<evidence type="ECO:0000313" key="1">
    <source>
        <dbReference type="EMBL" id="SFW64160.1"/>
    </source>
</evidence>
<name>A0A1K1QWA8_9FLAO</name>
<accession>A0A1K1QWA8</accession>
<sequence length="354" mass="41640">MSKINKILLFRLMLLLLISFMFTGEVYSQNSLSYKANQGNYQYSDAQYYYNIIKDGSKYKLTDPKNRNVLQKEYDTIIKNAHFIKTVIGDSITIYRCSTLKKIKLHNTQQAYFVRDGLEVLTKKGAQYYDNSISKIDNFPYIELFKCGTVYSETYRLKQDSKTKKYSLNIEKGDFGATTRQLTLELKGLPDNIEELSFLNDKTYLTKSINNDYNPHPLLIKATKNGKDGMYTYNLEDVIYPKKQKTKKREIYTIDTVTRDTIYVPELLEYAYFFNKKGTIAFKEVLPIVYNQIQQNTNTGLIYLYKDNKIGLYPKHMSTSFSVFDEKTTSFYKITKNEKKGWLDIKTFKEYYFD</sequence>
<protein>
    <submittedName>
        <fullName evidence="1">Uncharacterized protein</fullName>
    </submittedName>
</protein>
<reference evidence="2" key="1">
    <citation type="submission" date="2016-11" db="EMBL/GenBank/DDBJ databases">
        <authorList>
            <person name="Varghese N."/>
            <person name="Submissions S."/>
        </authorList>
    </citation>
    <scope>NUCLEOTIDE SEQUENCE [LARGE SCALE GENOMIC DNA]</scope>
    <source>
        <strain evidence="2">DSM 24786</strain>
    </source>
</reference>
<dbReference type="OrthoDB" id="1074546at2"/>
<dbReference type="AlphaFoldDB" id="A0A1K1QWA8"/>